<accession>A0A0J1GN63</accession>
<dbReference type="RefSeq" id="WP_047874165.1">
    <property type="nucleotide sequence ID" value="NZ_BMYC01000002.1"/>
</dbReference>
<dbReference type="EMBL" id="LDOV01000017">
    <property type="protein sequence ID" value="KLV01046.1"/>
    <property type="molecule type" value="Genomic_DNA"/>
</dbReference>
<feature type="signal peptide" evidence="1">
    <location>
        <begin position="1"/>
        <end position="23"/>
    </location>
</feature>
<dbReference type="OrthoDB" id="5829937at2"/>
<organism evidence="3 4">
    <name type="scientific">Photobacterium aphoticum</name>
    <dbReference type="NCBI Taxonomy" id="754436"/>
    <lineage>
        <taxon>Bacteria</taxon>
        <taxon>Pseudomonadati</taxon>
        <taxon>Pseudomonadota</taxon>
        <taxon>Gammaproteobacteria</taxon>
        <taxon>Vibrionales</taxon>
        <taxon>Vibrionaceae</taxon>
        <taxon>Photobacterium</taxon>
    </lineage>
</organism>
<evidence type="ECO:0000313" key="3">
    <source>
        <dbReference type="EMBL" id="KLV01046.1"/>
    </source>
</evidence>
<protein>
    <recommendedName>
        <fullName evidence="2">Ice-binding protein C-terminal domain-containing protein</fullName>
    </recommendedName>
</protein>
<dbReference type="NCBIfam" id="TIGR02595">
    <property type="entry name" value="PEP_CTERM"/>
    <property type="match status" value="1"/>
</dbReference>
<dbReference type="PATRIC" id="fig|754436.4.peg.2025"/>
<reference evidence="3 4" key="1">
    <citation type="submission" date="2015-05" db="EMBL/GenBank/DDBJ databases">
        <title>Photobacterium galathea sp. nov.</title>
        <authorList>
            <person name="Machado H."/>
            <person name="Gram L."/>
        </authorList>
    </citation>
    <scope>NUCLEOTIDE SEQUENCE [LARGE SCALE GENOMIC DNA]</scope>
    <source>
        <strain evidence="3 4">DSM 25995</strain>
    </source>
</reference>
<keyword evidence="1" id="KW-0732">Signal</keyword>
<evidence type="ECO:0000259" key="2">
    <source>
        <dbReference type="Pfam" id="PF07589"/>
    </source>
</evidence>
<keyword evidence="4" id="KW-1185">Reference proteome</keyword>
<dbReference type="Proteomes" id="UP000036426">
    <property type="component" value="Unassembled WGS sequence"/>
</dbReference>
<feature type="domain" description="Ice-binding protein C-terminal" evidence="2">
    <location>
        <begin position="203"/>
        <end position="225"/>
    </location>
</feature>
<dbReference type="Pfam" id="PF07589">
    <property type="entry name" value="PEP-CTERM"/>
    <property type="match status" value="1"/>
</dbReference>
<feature type="chain" id="PRO_5005251773" description="Ice-binding protein C-terminal domain-containing protein" evidence="1">
    <location>
        <begin position="24"/>
        <end position="229"/>
    </location>
</feature>
<dbReference type="AlphaFoldDB" id="A0A0J1GN63"/>
<evidence type="ECO:0000256" key="1">
    <source>
        <dbReference type="SAM" id="SignalP"/>
    </source>
</evidence>
<comment type="caution">
    <text evidence="3">The sequence shown here is derived from an EMBL/GenBank/DDBJ whole genome shotgun (WGS) entry which is preliminary data.</text>
</comment>
<sequence>MKISTPLSLLALCGSIMASSVSAGEIEVTSWLDTDAPTAGYTYTINDNTPGRFTFDISVPQTDADILGIAFSTDGATEYTAGNLDLMNFSALARDGSTASAPTNTFFNSSACGPGCNFNGVPVSPFDVILRIGSQGSPLSDWYYDVSFDIADLGLSLNDFVTVGIRGQSVFGGDSDKAYQEIPECPNALAGLTRDCPNGPPEVPEPASLGLFLMGMAGVGWGMRRQRKQ</sequence>
<dbReference type="InterPro" id="IPR013424">
    <property type="entry name" value="Ice-binding_C"/>
</dbReference>
<evidence type="ECO:0000313" key="4">
    <source>
        <dbReference type="Proteomes" id="UP000036426"/>
    </source>
</evidence>
<name>A0A0J1GN63_9GAMM</name>
<proteinExistence type="predicted"/>
<gene>
    <name evidence="3" type="ORF">ABT58_09560</name>
</gene>